<feature type="compositionally biased region" description="Basic and acidic residues" evidence="9">
    <location>
        <begin position="5292"/>
        <end position="5302"/>
    </location>
</feature>
<dbReference type="CDD" id="cd05171">
    <property type="entry name" value="PIKKc_ATM"/>
    <property type="match status" value="1"/>
</dbReference>
<dbReference type="PANTHER" id="PTHR37079">
    <property type="entry name" value="SERINE/THREONINE-PROTEIN KINASE ATM"/>
    <property type="match status" value="1"/>
</dbReference>
<feature type="compositionally biased region" description="Polar residues" evidence="9">
    <location>
        <begin position="6624"/>
        <end position="6634"/>
    </location>
</feature>
<evidence type="ECO:0000256" key="9">
    <source>
        <dbReference type="SAM" id="MobiDB-lite"/>
    </source>
</evidence>
<feature type="compositionally biased region" description="Basic and acidic residues" evidence="9">
    <location>
        <begin position="5478"/>
        <end position="5487"/>
    </location>
</feature>
<feature type="region of interest" description="Disordered" evidence="9">
    <location>
        <begin position="2178"/>
        <end position="2220"/>
    </location>
</feature>
<feature type="region of interest" description="Disordered" evidence="9">
    <location>
        <begin position="2275"/>
        <end position="2325"/>
    </location>
</feature>
<feature type="region of interest" description="Disordered" evidence="9">
    <location>
        <begin position="4938"/>
        <end position="4979"/>
    </location>
</feature>
<feature type="region of interest" description="Disordered" evidence="9">
    <location>
        <begin position="4311"/>
        <end position="4368"/>
    </location>
</feature>
<proteinExistence type="predicted"/>
<evidence type="ECO:0000256" key="2">
    <source>
        <dbReference type="ARBA" id="ARBA00012513"/>
    </source>
</evidence>
<feature type="compositionally biased region" description="Basic and acidic residues" evidence="9">
    <location>
        <begin position="5943"/>
        <end position="5953"/>
    </location>
</feature>
<feature type="region of interest" description="Disordered" evidence="9">
    <location>
        <begin position="6624"/>
        <end position="6658"/>
    </location>
</feature>
<feature type="compositionally biased region" description="Low complexity" evidence="9">
    <location>
        <begin position="5336"/>
        <end position="5352"/>
    </location>
</feature>
<dbReference type="SUPFAM" id="SSF56112">
    <property type="entry name" value="Protein kinase-like (PK-like)"/>
    <property type="match status" value="1"/>
</dbReference>
<keyword evidence="13" id="KW-1185">Reference proteome</keyword>
<dbReference type="EMBL" id="NWUJ01000001">
    <property type="protein sequence ID" value="PFH38152.1"/>
    <property type="molecule type" value="Genomic_DNA"/>
</dbReference>
<dbReference type="InterPro" id="IPR000403">
    <property type="entry name" value="PI3/4_kinase_cat_dom"/>
</dbReference>
<feature type="compositionally biased region" description="Basic and acidic residues" evidence="9">
    <location>
        <begin position="243"/>
        <end position="252"/>
    </location>
</feature>
<evidence type="ECO:0000259" key="11">
    <source>
        <dbReference type="PROSITE" id="PS51190"/>
    </source>
</evidence>
<feature type="region of interest" description="Disordered" evidence="9">
    <location>
        <begin position="4087"/>
        <end position="4118"/>
    </location>
</feature>
<dbReference type="Gene3D" id="1.10.1070.11">
    <property type="entry name" value="Phosphatidylinositol 3-/4-kinase, catalytic domain"/>
    <property type="match status" value="1"/>
</dbReference>
<dbReference type="Gene3D" id="3.30.1010.10">
    <property type="entry name" value="Phosphatidylinositol 3-kinase Catalytic Subunit, Chain A, domain 4"/>
    <property type="match status" value="1"/>
</dbReference>
<dbReference type="PROSITE" id="PS51190">
    <property type="entry name" value="FATC"/>
    <property type="match status" value="1"/>
</dbReference>
<feature type="region of interest" description="Disordered" evidence="9">
    <location>
        <begin position="103"/>
        <end position="188"/>
    </location>
</feature>
<feature type="region of interest" description="Disordered" evidence="9">
    <location>
        <begin position="2459"/>
        <end position="2512"/>
    </location>
</feature>
<dbReference type="RefSeq" id="XP_029222161.1">
    <property type="nucleotide sequence ID" value="XM_029359248.1"/>
</dbReference>
<feature type="domain" description="PI3K/PI4K catalytic" evidence="10">
    <location>
        <begin position="6876"/>
        <end position="7231"/>
    </location>
</feature>
<keyword evidence="4" id="KW-0547">Nucleotide-binding</keyword>
<feature type="compositionally biased region" description="Low complexity" evidence="9">
    <location>
        <begin position="537"/>
        <end position="547"/>
    </location>
</feature>
<feature type="compositionally biased region" description="Basic and acidic residues" evidence="9">
    <location>
        <begin position="1338"/>
        <end position="1355"/>
    </location>
</feature>
<feature type="compositionally biased region" description="Basic residues" evidence="9">
    <location>
        <begin position="2279"/>
        <end position="2288"/>
    </location>
</feature>
<evidence type="ECO:0000313" key="12">
    <source>
        <dbReference type="EMBL" id="PFH38152.1"/>
    </source>
</evidence>
<dbReference type="SMART" id="SM00146">
    <property type="entry name" value="PI3Kc"/>
    <property type="match status" value="1"/>
</dbReference>
<feature type="region of interest" description="Disordered" evidence="9">
    <location>
        <begin position="2636"/>
        <end position="2665"/>
    </location>
</feature>
<evidence type="ECO:0000256" key="1">
    <source>
        <dbReference type="ARBA" id="ARBA00004123"/>
    </source>
</evidence>
<feature type="region of interest" description="Disordered" evidence="9">
    <location>
        <begin position="4738"/>
        <end position="4801"/>
    </location>
</feature>
<evidence type="ECO:0000313" key="13">
    <source>
        <dbReference type="Proteomes" id="UP000224006"/>
    </source>
</evidence>
<feature type="region of interest" description="Disordered" evidence="9">
    <location>
        <begin position="1335"/>
        <end position="1374"/>
    </location>
</feature>
<evidence type="ECO:0000256" key="8">
    <source>
        <dbReference type="ARBA" id="ARBA00023242"/>
    </source>
</evidence>
<feature type="region of interest" description="Disordered" evidence="9">
    <location>
        <begin position="1023"/>
        <end position="1093"/>
    </location>
</feature>
<dbReference type="SMART" id="SM01343">
    <property type="entry name" value="FATC"/>
    <property type="match status" value="1"/>
</dbReference>
<feature type="region of interest" description="Disordered" evidence="9">
    <location>
        <begin position="7207"/>
        <end position="7231"/>
    </location>
</feature>
<feature type="region of interest" description="Disordered" evidence="9">
    <location>
        <begin position="5142"/>
        <end position="5219"/>
    </location>
</feature>
<dbReference type="OrthoDB" id="330788at2759"/>
<dbReference type="Pfam" id="PF02260">
    <property type="entry name" value="FATC"/>
    <property type="match status" value="1"/>
</dbReference>
<feature type="compositionally biased region" description="Basic and acidic residues" evidence="9">
    <location>
        <begin position="5186"/>
        <end position="5210"/>
    </location>
</feature>
<dbReference type="PROSITE" id="PS50290">
    <property type="entry name" value="PI3_4_KINASE_3"/>
    <property type="match status" value="1"/>
</dbReference>
<feature type="compositionally biased region" description="Low complexity" evidence="9">
    <location>
        <begin position="1902"/>
        <end position="1911"/>
    </location>
</feature>
<dbReference type="InterPro" id="IPR036940">
    <property type="entry name" value="PI3/4_kinase_cat_sf"/>
</dbReference>
<gene>
    <name evidence="12" type="ORF">BESB_004930</name>
</gene>
<evidence type="ECO:0000256" key="6">
    <source>
        <dbReference type="ARBA" id="ARBA00022777"/>
    </source>
</evidence>
<dbReference type="GO" id="GO:0004674">
    <property type="term" value="F:protein serine/threonine kinase activity"/>
    <property type="evidence" value="ECO:0007669"/>
    <property type="project" value="UniProtKB-EC"/>
</dbReference>
<evidence type="ECO:0000256" key="4">
    <source>
        <dbReference type="ARBA" id="ARBA00022741"/>
    </source>
</evidence>
<feature type="region of interest" description="Disordered" evidence="9">
    <location>
        <begin position="5932"/>
        <end position="5953"/>
    </location>
</feature>
<keyword evidence="6" id="KW-0418">Kinase</keyword>
<feature type="region of interest" description="Disordered" evidence="9">
    <location>
        <begin position="3256"/>
        <end position="3311"/>
    </location>
</feature>
<feature type="compositionally biased region" description="Basic and acidic residues" evidence="9">
    <location>
        <begin position="1024"/>
        <end position="1048"/>
    </location>
</feature>
<dbReference type="InterPro" id="IPR018936">
    <property type="entry name" value="PI3/4_kinase_CS"/>
</dbReference>
<feature type="compositionally biased region" description="Basic and acidic residues" evidence="9">
    <location>
        <begin position="7287"/>
        <end position="7296"/>
    </location>
</feature>
<dbReference type="EC" id="2.7.11.1" evidence="2"/>
<feature type="region of interest" description="Disordered" evidence="9">
    <location>
        <begin position="2073"/>
        <end position="2122"/>
    </location>
</feature>
<comment type="caution">
    <text evidence="12">The sequence shown here is derived from an EMBL/GenBank/DDBJ whole genome shotgun (WGS) entry which is preliminary data.</text>
</comment>
<dbReference type="Pfam" id="PF00454">
    <property type="entry name" value="PI3_PI4_kinase"/>
    <property type="match status" value="1"/>
</dbReference>
<feature type="domain" description="FATC" evidence="11">
    <location>
        <begin position="7334"/>
        <end position="7366"/>
    </location>
</feature>
<feature type="region of interest" description="Disordered" evidence="9">
    <location>
        <begin position="5249"/>
        <end position="5352"/>
    </location>
</feature>
<evidence type="ECO:0000256" key="5">
    <source>
        <dbReference type="ARBA" id="ARBA00022763"/>
    </source>
</evidence>
<feature type="compositionally biased region" description="Basic and acidic residues" evidence="9">
    <location>
        <begin position="3296"/>
        <end position="3311"/>
    </location>
</feature>
<dbReference type="GO" id="GO:0005634">
    <property type="term" value="C:nucleus"/>
    <property type="evidence" value="ECO:0007669"/>
    <property type="project" value="UniProtKB-SubCell"/>
</dbReference>
<feature type="compositionally biased region" description="Basic and acidic residues" evidence="9">
    <location>
        <begin position="1074"/>
        <end position="1090"/>
    </location>
</feature>
<evidence type="ECO:0000256" key="3">
    <source>
        <dbReference type="ARBA" id="ARBA00022679"/>
    </source>
</evidence>
<dbReference type="GO" id="GO:0005524">
    <property type="term" value="F:ATP binding"/>
    <property type="evidence" value="ECO:0007669"/>
    <property type="project" value="UniProtKB-KW"/>
</dbReference>
<feature type="compositionally biased region" description="Basic and acidic residues" evidence="9">
    <location>
        <begin position="5143"/>
        <end position="5165"/>
    </location>
</feature>
<feature type="region of interest" description="Disordered" evidence="9">
    <location>
        <begin position="430"/>
        <end position="454"/>
    </location>
</feature>
<dbReference type="InterPro" id="IPR038980">
    <property type="entry name" value="ATM_plant"/>
</dbReference>
<feature type="compositionally biased region" description="Basic and acidic residues" evidence="9">
    <location>
        <begin position="4961"/>
        <end position="4971"/>
    </location>
</feature>
<sequence>MESRLSARLSALVAASSATEQRRHLQEFVEFFAFDSSFSSLDRDCPGLWGRLALSLLSAARQQLARAFPPSPSAARGRKKPVALVPNDAVAIQKLFHAVETRAASSPASPSSSPEAAFPRGSADREAAHLRSAHSRLGSEQSGLEGGRLDAQEEEDDFFSSPSRSSAVVPVATDETRDGGRPSTCGDRLSRVASDVVKNLLSLLLECAKKRREASQHGRDVARTLSLRLRLLQRACSDRSRRGKRERPWREADSEDDSDDRSHAAPQLWRARDPSDDGVAEEWREADEKWEGCFLSILQQLLRNENYLKELPFPLVKGLLARLLSLSFSSPHKCLSIALSLLSSPSISVAVGSLGRTSLVSLLRLLEGLLHPALLLPGSSASSEFALPPFTAEDARVASAALACLLQLILQLPFLFREQLFLLSTRAQRSGTFPPSSSSWRSNDAPVSEGQDRRCEQEACVRRIGPGESMHFSSVKRERTGVGVDSAAPSQAARNVSFIRLGSAETISRASARTAAYAKGEVGANAGVTAERDGEKALTGATNTTRGGARRDSESDEWGDDETAHGDEPEEPLVMRVLLALLQDDVWSALDETAKWNAVSLARWTLLLARGSAARTVLPSLVGRSGCMRRLFAALLRLLPPYFCALRALTADDAHGFDSAAQPISVEEICHTAAGFDLLRTVETFPGSDEELTVPRQGAKGSLWLMRVVVLDVLRQTIWEAAHHHAALLGYRLPEACAASRFTAPESVEPAYSRTPSLLLLATSDGGFPDEREATVQRGTEGGGMQDTDTACETKWRIKREREEPDDVCAISQYGDKKKRSGEHMSLDSSVASAHDICAADIHNERREAGQLDGGRGDAPSRDSRTYLNNDHAFVKQDKSEGRAEAPAKAWLSRAQVAKRAGVAYILAKLRASKGGIQRQMWSLLVVRFCEGAGSAFSSASSFSLLAPLFDELGDTYLRTLDSLVSVASGRGSEAASSLCGHFVASTQALSSLLALHIYPFLLGSSSTGRECELSQVAAAAPCEARDEDRPSHPWRDARRARLCRPRDGGMATPQEEGDSGRSRSRPFPGSATRFEHERRNFGSQREEKSGAAISRLSEGIHFEPEAGADEYDGWSWRIEVVSSQLLVPASIVSTLKSGDTTAELLWGRGLALGSASGPQSTAYPGRLLQSSLLHAQSVLDCLIQLQRQLSSAAPVESADSSSLTFSPLFVFSSFARLVHLLLLLLPPAETREAVELLLSPPFLPSRGALLAFLSSAAAPGRRTKAVPPGTGGLGALLPSGGLFSASLFPPSPWLFELLSVAFLRHADTIPTAVIDTLLRYLLPHVITASSATTFEGARGDRGRKESRDGGDSGRSRAANWEIRRPQPPERRAASTRHPLMTLWMPSVFARPLSSSSSRACTAWGCLFSLSLTALFPQLLRNMGLAKHLPHTLPGVSAGAPPSHNLPETTACLSFTFRSRSPYRGIAEPSGDSQRLVHGRAKPSSQSRFCDLVFFRSSCPSVSPLLLPSSHMRYEGSLSDARGAGAACSLLFVASSLVSQRHRTGSISWHLSGSGSQGSHAAECELEQVLSGGVNADDVCVPLASSCNSLVPTQAYAACFQTSVPLVCQLLSVSGLCRTASSSGAWDSSVLESSPRASHFLASALDASGGVATSLAGSGRSLWESEYRLHDVSSLLRFLPLPLSPAPPLLSITPSSAICLVTASPSSLGLLPFERERGSVLSPRAATGAVSEAGSAYADRARATVCCGEVFGVPLATETASLSSGFSENLIHIFYQTHTQCTLSFLSLFRVRQCRPPGSCRRSAPCGSRGGPSLTASSLSGAASRGSFDASPSECTCCACSFIDPWACVGLRAGVKVSLAVAAASQFLCSLRIASLVLPAELWVAALPGDLRTAFPALRLPRPAPAPANALHTRSRRSGRTPKNFEDSDSCVVPQSRSRGSSLPPWSSPGEEANVDATESEHEGWLPPGDSAKLGGVCRRRGDLAKAEPGLGARPSRGCNWRPLAPCSAGCATWLAVDACLCLLTQSCDARRRSTSRARSPRPRPTAASLGIGVAASSTLCSRAEPGVRCASVSQRQRRALSSGGGVSTHARPLRQPQDLYSDDPGWDPEGAPRHARRQASAHVDSFNGLGEFSNGLNDGVECRDSFASPQEIARTNETLERVEAACRGRGRSELCQPLERSAGEGLAGEGDSNEEDDGAAEAGSFDRDRRGDSRRERGPGAACASQVEVLWKTWTEVFSLLQLHGLPCPTACFGCDLGTLSSAFKVFRNSDRGIRQQRQSHRMHRNGRSVEGIVARGADPSDAQRGRTSRGHPRGAVGRRKDGEAEADANSCSLSPFFLHVQRPVCAAGVTSNKSDDAQGATEVADVKASEQTPSQREAAVATSKAGAFGQCAEIPAADGAAYWRLYTLSTSPRLLCLHLHLLHTLVVTSRCVKGGGRFSTLTQHAFFLGSAQGLLQSPRTVSGRDGATRPEETDPENWDQRATTGNGFEGVSRGRDADARPFVSTGGGRQKAGESRLWGYEVPGEGEGGGRFAGGGGYSLFPSCSSILRLLLSSLSAFTVAGPSARGAFCPCSALQTCERCDEPRGEQLSCAALSQPERGALAFISLRHRRLWAVCVEFLDAFANEAPAHDKHFVASARDPPSRRSSTDSIADDASPSLSTLCDRPPAARHFCAKPQAAAMTHESERGFESAHARYPSSGSPWRPLEVVWAQGGGAAVFYDLFENLALHSEALCSGEVSECGAEDDLQVEHRCQKLLLVLEGVASLIRAETPLVLLQPVFLSWLVSCLARVVAVGSPSAAASVASILLSVCQGLRRIVEALQDTETLESTDVSSESSPSSTSWRDSCSLQATHTLNGALCSAFFIPIDSDDDAIAHRFAPHLCRVGRSSPVAMFLEKVREAKSVLTGVVEILSDRLPVFVEDDQRRDPDGLSYLGQLVAELLALGRREQAAVGKDVVDVLAALVVDRNAPLLLWRDSEDDELQPTESSGATADQQARMAHAEGGDKAEEGAARTYKSKVWMLSTEVQRASEMQAGTQALHDDDQKLLRENQESADDSMLAELALRLAPSTVGVLLEAFEASEVSSDLFKPVYRLLVSHVRRWGAYTRRHLLPELGRASDSSWRACAAADHAPRASPPLLSSALAQSASSCPFLASSGDGGGPPQSLRSIPFLARHLRLQHQLVAQSHTCKEWRVGYLPTRDLVALLALSAACVAVPSLTADVLWVLLQGVAPRRDSLLHGSFCGFPSRGSRASLEARHRSSAPPVSASPAGGSSQCGDDLQGHEQGDTVPCPTEGERYDGEAAGERKEPGRYIVARPHHDARELRSSSLQAVEESLLRLSSPLTHAILYALSVIAHRQKRSSSREMCLDYVPYFLIQWVSLAVKQDAERRAAAHDMEPYPAASRLAPASGAGTGKRGPRAGVESEPFFDAEDDGEWLPLTSRGDTGEADECIDIGNGRWRTAFWPWSSLASLTSSSCSTGASPREASEGRDAYASRVALLESGVGGTCMRLGMAHMKVEATDKGHTGSTLAGRTLSTSARRFLRSHAELLLGACFVCGMDPGEAADFVQSVAGFSSDERRRFLRARGSLLRAGSLLVRGLRASSLSAQISSSSVSAASPTSSRSPDIATLHRCASDGYLLPSVARIILTFADIAASSPLSFFTVCESLAEASAGQFARYTSRSGGAVVSAGSRSGASRNSFPALSVLQGTQGRTTDSRNETIDAECASGARASDVPAEAFERHFVVLMLSLEHLLRPHTVGSEARLGRSAAADSSVPRASCRSPSSPFWAVSATGSLVGSLFSSSFSSTQAPATSEGNGVTEAAGRTSRLASFMSLERLQTRFRLVLEVSAAVLPCAVSSASRLHAFLCLMFRLLSPLLCSSAAPSWKRNIASSSPSASSDSFVSVTAASPSSCAAVTASARDVRSTPPAYLLTRAVLDSRDARGGGELAWRRPRWALQAEEDENRKFVQLLLTTTLTVIAAAPSETLRKALCLTAGRLATATPCSATGASRALRGTLSSPLLDILADALVEKYADPAALLASLSSAQTRLPPGGSVSIAAASPSSASAPPCGIKLAETRRDGIMSPRSDQQNKVAHLNPSGDGPRGASARRQQCEAGEEQAASSLLSSCPVFILLSALLVRVSGGRGAFCDASVSADIVRRAFTPSASSLRESEARHQSAAAAGNGERKLNTGGLGRAETTAALVVEQLGLPIASLFSLRVLLRKGARRALDLLASVVASALTGGCKGAQTLSAAPRTASPIAARLTRIACLLPFASLADWLDTCTVEGLFLPLLGCASSPFPASHLGAQGKRAGVSDESRAAPKTSNAPTRCQRRTSDGPVSFPRETGGELGRPVGDAETEAGAGACISREQTEELVERYLALQAPHPDLDFGWACEPKDAEECGDEEKLEQKPRRSESLLVAAVERNIEAAGAKASADEFLHARAFPPFLADAREDARACSSLAAAADELVSVFLLSEATTAKRLLLGLASLHLGRTRMPTQKNTQAIGALPEPNAPADAPSQGHPCASQYSAPMGDAPSGAARPTRPAFAGPNPPFQRLCKNEHEEGDAERAKHLSPNSVKAHLLLYVCGERRLNHAWRRLASLLLLNLPPTNLTNLRDTLPAQDSRYERCLTGAAASHRLLVLLLSVFDPFAEGQRARKETRSQTRRVFEGTQPEPREGKERQHVQPVLMLTVLGLVGACATLCDPEAVHALRLMALIALQNLSGSAAQRRERLSSRVQSLRPPGGAPPLERHGGGRRAGVSSDGYEASDGEGTDREEAEEAEEAEGDGEVEDVDRLRTLLAGASPFMALLSGTAGDIYRERDSCSLLNLACARIAVSIGAIPPQWSSSPASQPPPVSPSRFFRQTAGTWRPAAPSGVAWTPPGPAAAGCSSSGCAQTGESGHVPWAMRVAAALLLFLDKVAKGEIEGTDLEETCDDETEGAEATKSSLSAGVERPEEASERSVHYPPSPPPNFVQVPPAESRRTLFGCWAPFAFVCPTFAEHALPLLFLCMLQTTSDACRHLAAALNRCIFQPLSSRVPLLSQSFSASDMELSKHLFGPSVVGSSAPSNSKDTVDNRGVSSCWSCDVPSSTVSPSGEAFAAAALCVKALQFVRVYVSRLAGGAAPGVLRSRLKRRGDARGAKSRKTPEGDSGERKTLVEPVGLAPCRATARGTGERPVSTKEHAKEAGAHGKATGVDERQVEATRGTTGDAGCTVSDAAAASRQAVPPVVDLSKLTSGGCLQRRRASRGRAEDAGRKEERIAEGPVEQRGSGKPSAPSTAKGRNPRDFFRRTGDPTESDAADPASHAPPQEAEACRTVLDGGRSPPDASQAHAHAPTSSAASLSRSSAGCRLLREGLGGDMLENFLHLWAALDLQAIAFVALRLGCPTDALFFAEQEIERVCPDAGLEEGLSRISQQFQRCQWDRMPQIHAAQALREMLLSSSSERRNREAVDGGQGSRADVPASDTAPDGDKGGHGAERGNAVGGSRVPARLRGGAEIADTRNEQPKTRTLGDRALTVNPPGTAEITEERMRRFHLSLQRLRELSVRPANASALLTPVSPPPLFLLVSQALIDADEEDLSAVTDCLSAWHTSNFLIQRMQAEHDWLATLTLQQEQLQHLEASRVRLLAQQKRSLSAVERFSTGTTSGPRSRHITGVRDFDTASYAACRSAFITEGDTCLQARLQDIEQLLYSVKSQMASTLGRIGLHSLRASVLESLQQPLHVSSLAYSAPSEYSSFPDYAASRSSFHTPGECRVAWKLAAGAGRTRLDSPLSPEPARGSSAGGGWDGLDPSSASWLERKFECLWRLHRWDADAATPDDSCRLPDACINAPNLEGVWASSLFAEPQGMALTSAHSKSCMGQQSAHLGLFNGCIYSTLSLVHAAAACQPSALIPGWPSHALASSSRPPIPAVLDAPAAASLRDVPCLSPRGGGRQRADESRGRSDRTTVWCAGGLVEDPEVQPNLGLQNMMTRLRAVQISRHALTLALQRLEGALNSADARLSLRETPTETRGQSLSRRLVGAYIELAMAQALQQAADLSLRQALTDPLQQSCSDESAFEELQAGWESQLAVSAGTLFASSSSACYSSRYSLPFFLEPLVSLQTSILEAAIPSVHSPQCRPSAVPFALDCQGHSFHRQLTADGNIEDWNVRELVHSGRHHSQHGTDAELMCGCHVRRSAARHLLLLGEMKRERGDWRGSLEHLLQAKTHLLQLQTDLALPVWKKLPALLDDWREASLFELPSVVSSPMASPPLPAPPSSSPLVPPSTAVPPSLSSLMSPSLACPGLCDQDLACFAPSFVCIDLFLVQWQLAKTLYLSGDCSGSLSIASRLCQPKNWPLLPFQRSTTSCVPSSFSSSPVAAAAALVAPLQCGGRCPDASPASFRAAHQTASFLNGSRILAFGAYRQIKRERKAEVELQKFRRAIIDALCSCGDWQFRGRWATEATVRRQYFNIALRLGPLAGSLEPSQRLATLIDDQLQSYSDYRHSVPSLVKADLRRQERAEIEGLLQQLSAVFGGREEGDKPRRMQAQQKLLQQHVCMLQQKQRAMEREREREHRERTQWALEAVRLYAACLRDPFLPHAAKTTSRLLSLWFEWGEAVPEMNAALDTILISPFASSSDSGSQSRKVMSAVAANEQPAKPDDEPPSAGPPDLRHLLPFVYQIASRLGSPADSPFQRTLRALLLAMAKQYPFQCLYQLVAIRNGRRIPPGHRGSDRFTVQQDKINAAQDVLNRLADTSRPLKLVVTAVEALVDFYNDLCLLDFDDDLREAQKQQRNLRLLQRGTAASLSRPLTPQEQMLRLPSFKRLEEFASMLPVPTVEHPRDALVPFQPPSALLRLQGSADFLRGLSTYIYSLHPCCLSAGPGDPLRMQVKSIGSGITKPKLLCVWDRRGRKHKQCCKGREDVRQDRVAQQLFGMINQVFLEAPSTVENNFYLRTYAVVPFSPAVGILEWVNDTVTLAQYLIGGPENSYHGAHARYRPQDWPFTACRHRLRQAREKALAHARQLASRGTGGEVEGENADKKPTPPAPDGGEGNLVESLVRTYDEICGRFKPVLHFFFLEHFPSADVWYEKQQHYRRTLAVSSMVSYILGLGDRHTNNILLDVASGDIVHIDFGIMFEQGKLLAIPELVPFRLTRDLVDGLGCLGVAGCFKRDCETTMEVLRRVSPLVVSIVEVLLFDPLYRWCLDARRLLQDNEKSLPLASSSRPDVSAKRGRGKGAVAASGRGKRPAFIAAFSTSGPNAKKRSREEAVLLSSHGASVARCGNEAERQDREDADGREEESKLKPEERDTPIVEDILTKAEGNLNAKRAVLTVRRKLDGYEEGEIAQLSVTAHVARLLNAAQDRTALAQMFVGWAPWV</sequence>
<comment type="subcellular location">
    <subcellularLocation>
        <location evidence="1">Nucleus</location>
    </subcellularLocation>
</comment>
<feature type="compositionally biased region" description="Low complexity" evidence="9">
    <location>
        <begin position="160"/>
        <end position="172"/>
    </location>
</feature>
<accession>A0A2A9MQA6</accession>
<evidence type="ECO:0000259" key="10">
    <source>
        <dbReference type="PROSITE" id="PS50290"/>
    </source>
</evidence>
<feature type="region of interest" description="Disordered" evidence="9">
    <location>
        <begin position="5775"/>
        <end position="5795"/>
    </location>
</feature>
<feature type="compositionally biased region" description="Acidic residues" evidence="9">
    <location>
        <begin position="4938"/>
        <end position="4948"/>
    </location>
</feature>
<dbReference type="STRING" id="94643.A0A2A9MQA6"/>
<dbReference type="InterPro" id="IPR011009">
    <property type="entry name" value="Kinase-like_dom_sf"/>
</dbReference>
<feature type="compositionally biased region" description="Basic and acidic residues" evidence="9">
    <location>
        <begin position="3001"/>
        <end position="3013"/>
    </location>
</feature>
<reference evidence="12 13" key="1">
    <citation type="submission" date="2017-09" db="EMBL/GenBank/DDBJ databases">
        <title>Genome sequencing of Besnoitia besnoiti strain Bb-Ger1.</title>
        <authorList>
            <person name="Schares G."/>
            <person name="Venepally P."/>
            <person name="Lorenzi H.A."/>
        </authorList>
    </citation>
    <scope>NUCLEOTIDE SEQUENCE [LARGE SCALE GENOMIC DNA]</scope>
    <source>
        <strain evidence="12 13">Bb-Ger1</strain>
    </source>
</reference>
<feature type="region of interest" description="Disordered" evidence="9">
    <location>
        <begin position="4662"/>
        <end position="4690"/>
    </location>
</feature>
<dbReference type="GeneID" id="40305556"/>
<dbReference type="KEGG" id="bbes:BESB_004930"/>
<feature type="region of interest" description="Disordered" evidence="9">
    <location>
        <begin position="530"/>
        <end position="569"/>
    </location>
</feature>
<keyword evidence="3" id="KW-0808">Transferase</keyword>
<keyword evidence="8" id="KW-0539">Nucleus</keyword>
<feature type="compositionally biased region" description="Basic and acidic residues" evidence="9">
    <location>
        <begin position="846"/>
        <end position="865"/>
    </location>
</feature>
<dbReference type="GO" id="GO:0006281">
    <property type="term" value="P:DNA repair"/>
    <property type="evidence" value="ECO:0007669"/>
    <property type="project" value="InterPro"/>
</dbReference>
<feature type="compositionally biased region" description="Basic and acidic residues" evidence="9">
    <location>
        <begin position="5257"/>
        <end position="5270"/>
    </location>
</feature>
<dbReference type="InterPro" id="IPR003152">
    <property type="entry name" value="FATC_dom"/>
</dbReference>
<organism evidence="12 13">
    <name type="scientific">Besnoitia besnoiti</name>
    <name type="common">Apicomplexan protozoan</name>
    <dbReference type="NCBI Taxonomy" id="94643"/>
    <lineage>
        <taxon>Eukaryota</taxon>
        <taxon>Sar</taxon>
        <taxon>Alveolata</taxon>
        <taxon>Apicomplexa</taxon>
        <taxon>Conoidasida</taxon>
        <taxon>Coccidia</taxon>
        <taxon>Eucoccidiorida</taxon>
        <taxon>Eimeriorina</taxon>
        <taxon>Sarcocystidae</taxon>
        <taxon>Besnoitia</taxon>
    </lineage>
</organism>
<evidence type="ECO:0000256" key="7">
    <source>
        <dbReference type="ARBA" id="ARBA00022840"/>
    </source>
</evidence>
<feature type="compositionally biased region" description="Low complexity" evidence="9">
    <location>
        <begin position="3263"/>
        <end position="3275"/>
    </location>
</feature>
<dbReference type="InterPro" id="IPR044107">
    <property type="entry name" value="PIKKc_ATM"/>
</dbReference>
<feature type="compositionally biased region" description="Acidic residues" evidence="9">
    <location>
        <begin position="4774"/>
        <end position="4800"/>
    </location>
</feature>
<feature type="compositionally biased region" description="Low complexity" evidence="9">
    <location>
        <begin position="103"/>
        <end position="117"/>
    </location>
</feature>
<dbReference type="PANTHER" id="PTHR37079:SF4">
    <property type="entry name" value="SERINE_THREONINE-PROTEIN KINASE ATM"/>
    <property type="match status" value="1"/>
</dbReference>
<feature type="region of interest" description="Disordered" evidence="9">
    <location>
        <begin position="1902"/>
        <end position="1972"/>
    </location>
</feature>
<name>A0A2A9MQA6_BESBE</name>
<keyword evidence="5" id="KW-0227">DNA damage</keyword>
<feature type="region of interest" description="Disordered" evidence="9">
    <location>
        <begin position="7013"/>
        <end position="7042"/>
    </location>
</feature>
<feature type="region of interest" description="Disordered" evidence="9">
    <location>
        <begin position="2978"/>
        <end position="3013"/>
    </location>
</feature>
<feature type="compositionally biased region" description="Basic and acidic residues" evidence="9">
    <location>
        <begin position="2205"/>
        <end position="2219"/>
    </location>
</feature>
<feature type="region of interest" description="Disordered" evidence="9">
    <location>
        <begin position="846"/>
        <end position="866"/>
    </location>
</feature>
<feature type="region of interest" description="Disordered" evidence="9">
    <location>
        <begin position="7269"/>
        <end position="7296"/>
    </location>
</feature>
<dbReference type="Proteomes" id="UP000224006">
    <property type="component" value="Chromosome I"/>
</dbReference>
<feature type="region of interest" description="Disordered" evidence="9">
    <location>
        <begin position="243"/>
        <end position="276"/>
    </location>
</feature>
<feature type="region of interest" description="Disordered" evidence="9">
    <location>
        <begin position="5450"/>
        <end position="5514"/>
    </location>
</feature>
<protein>
    <recommendedName>
        <fullName evidence="2">non-specific serine/threonine protein kinase</fullName>
        <ecNumber evidence="2">2.7.11.1</ecNumber>
    </recommendedName>
</protein>
<dbReference type="PROSITE" id="PS00915">
    <property type="entry name" value="PI3_4_KINASE_1"/>
    <property type="match status" value="1"/>
</dbReference>
<feature type="region of interest" description="Disordered" evidence="9">
    <location>
        <begin position="3404"/>
        <end position="3423"/>
    </location>
</feature>
<feature type="compositionally biased region" description="Polar residues" evidence="9">
    <location>
        <begin position="2986"/>
        <end position="2996"/>
    </location>
</feature>
<dbReference type="PROSITE" id="PS00916">
    <property type="entry name" value="PI3_4_KINASE_2"/>
    <property type="match status" value="1"/>
</dbReference>
<feature type="compositionally biased region" description="Polar residues" evidence="9">
    <location>
        <begin position="1933"/>
        <end position="1945"/>
    </location>
</feature>
<keyword evidence="7" id="KW-0067">ATP-binding</keyword>
<dbReference type="VEuPathDB" id="ToxoDB:BESB_004930"/>
<feature type="region of interest" description="Disordered" evidence="9">
    <location>
        <begin position="4513"/>
        <end position="4550"/>
    </location>
</feature>
<feature type="region of interest" description="Disordered" evidence="9">
    <location>
        <begin position="4170"/>
        <end position="4195"/>
    </location>
</feature>
<feature type="compositionally biased region" description="Polar residues" evidence="9">
    <location>
        <begin position="430"/>
        <end position="442"/>
    </location>
</feature>
<feature type="compositionally biased region" description="Basic and acidic residues" evidence="9">
    <location>
        <begin position="1362"/>
        <end position="1373"/>
    </location>
</feature>